<dbReference type="VEuPathDB" id="VectorBase:MDOMA2_000964"/>
<dbReference type="GO" id="GO:0005737">
    <property type="term" value="C:cytoplasm"/>
    <property type="evidence" value="ECO:0007669"/>
    <property type="project" value="TreeGrafter"/>
</dbReference>
<dbReference type="GeneID" id="101894163"/>
<evidence type="ECO:0000256" key="1">
    <source>
        <dbReference type="SAM" id="MobiDB-lite"/>
    </source>
</evidence>
<evidence type="ECO:0000313" key="7">
    <source>
        <dbReference type="RefSeq" id="XP_005183634.1"/>
    </source>
</evidence>
<dbReference type="EnsemblMetazoa" id="MDOA005956-RB">
    <property type="protein sequence ID" value="MDOA005956-PB"/>
    <property type="gene ID" value="MDOA005956"/>
</dbReference>
<evidence type="ECO:0000313" key="5">
    <source>
        <dbReference type="Proteomes" id="UP001652621"/>
    </source>
</evidence>
<dbReference type="InterPro" id="IPR029438">
    <property type="entry name" value="HPS3_C"/>
</dbReference>
<dbReference type="PANTHER" id="PTHR28633:SF1">
    <property type="entry name" value="BLOC-2 COMPLEX MEMBER HPS3"/>
    <property type="match status" value="1"/>
</dbReference>
<dbReference type="Proteomes" id="UP001652621">
    <property type="component" value="Unplaced"/>
</dbReference>
<dbReference type="InterPro" id="IPR029437">
    <property type="entry name" value="HPS3_N"/>
</dbReference>
<feature type="domain" description="BLOC-2 complex member HPS3 C-terminal" evidence="3">
    <location>
        <begin position="737"/>
        <end position="820"/>
    </location>
</feature>
<gene>
    <name evidence="4" type="primary">101894163</name>
    <name evidence="6 7 8" type="synonym">LOC101894163</name>
</gene>
<dbReference type="PANTHER" id="PTHR28633">
    <property type="entry name" value="HERMANSKY-PUDLAK SYNDROME 3 PROTEIN"/>
    <property type="match status" value="1"/>
</dbReference>
<dbReference type="InterPro" id="IPR017216">
    <property type="entry name" value="HPS3"/>
</dbReference>
<proteinExistence type="predicted"/>
<dbReference type="RefSeq" id="XP_019892332.1">
    <property type="nucleotide sequence ID" value="XM_020036773.1"/>
</dbReference>
<organism evidence="4">
    <name type="scientific">Musca domestica</name>
    <name type="common">House fly</name>
    <dbReference type="NCBI Taxonomy" id="7370"/>
    <lineage>
        <taxon>Eukaryota</taxon>
        <taxon>Metazoa</taxon>
        <taxon>Ecdysozoa</taxon>
        <taxon>Arthropoda</taxon>
        <taxon>Hexapoda</taxon>
        <taxon>Insecta</taxon>
        <taxon>Pterygota</taxon>
        <taxon>Neoptera</taxon>
        <taxon>Endopterygota</taxon>
        <taxon>Diptera</taxon>
        <taxon>Brachycera</taxon>
        <taxon>Muscomorpha</taxon>
        <taxon>Muscoidea</taxon>
        <taxon>Muscidae</taxon>
        <taxon>Musca</taxon>
    </lineage>
</organism>
<evidence type="ECO:0000259" key="3">
    <source>
        <dbReference type="Pfam" id="PF14763"/>
    </source>
</evidence>
<dbReference type="RefSeq" id="XP_005183634.1">
    <property type="nucleotide sequence ID" value="XM_005183577.3"/>
</dbReference>
<reference evidence="6 7" key="2">
    <citation type="submission" date="2025-04" db="UniProtKB">
        <authorList>
            <consortium name="RefSeq"/>
        </authorList>
    </citation>
    <scope>IDENTIFICATION</scope>
    <source>
        <strain evidence="6 7">Aabys</strain>
    </source>
</reference>
<feature type="region of interest" description="Disordered" evidence="1">
    <location>
        <begin position="333"/>
        <end position="368"/>
    </location>
</feature>
<evidence type="ECO:0000259" key="2">
    <source>
        <dbReference type="Pfam" id="PF14761"/>
    </source>
</evidence>
<keyword evidence="5" id="KW-1185">Reference proteome</keyword>
<dbReference type="KEGG" id="mde:101894163"/>
<dbReference type="Pfam" id="PF14763">
    <property type="entry name" value="HPS3_C"/>
    <property type="match status" value="1"/>
</dbReference>
<evidence type="ECO:0000313" key="6">
    <source>
        <dbReference type="RefSeq" id="XP_005183633.1"/>
    </source>
</evidence>
<feature type="compositionally biased region" description="Polar residues" evidence="1">
    <location>
        <begin position="1131"/>
        <end position="1142"/>
    </location>
</feature>
<accession>A0A1I8MKT6</accession>
<dbReference type="RefSeq" id="XP_005183633.1">
    <property type="nucleotide sequence ID" value="XM_005183576.3"/>
</dbReference>
<dbReference type="OrthoDB" id="10255480at2759"/>
<sequence length="1590" mass="179403">MVKILQAYNFAKQNTFALNGEILSATLIDSNRIAISSAEQFIEIYDIVDRQRHVPEDKDTFPTGDGTAPNSAAEVVQTSSVATNNSSTNVGNNDEKSPNKYTLATVGEVVNLIYCESGKYLLTLEKETVGSPVHATTSSISCTSSSNNANVFTEDETKMFVRIYANFWKFSESKLIDLPITIRIASMTTPKAPLVKSIDVIELPLRSPPDLIQCCQTSGNIIVSSKERIYLYEYTQCVHESTQPRFKYIDFLPFKFFVNLNFVPLKLSLAENVIACMNSRYCVAFRVIDVLASNACTAGEGGAGGTMLYGEDFEHIENHIEIDAEEIALNSESSLNSKTSAGPSSHSHNSFETDSLETTASGRPMNGYPGRTPIDFNVARMVNSACGREFEVDIRSQWEQSDVDGNSVKSNIPCDTQEIIIGPAKANEIKIKLVNEAKAMNVQRISSNGKIVSAYSEESAVQYDIRKLLQICMKTSEPGGGRVVDILRCMDLKAIYQRTDNESDEIDDPEYDMGNQQVPGAISTSKHINRRTLKSPRHQSCIGFALLVASSVDGYLYQFCAQGKWYNENEKPIATYSFTAPVLHVYINDYVIYAITTESVETHTSRIGHKLFNNRFEYPSLAELFPEESSPDVNAPIAVVGLSSFMHVQYVCVNRNNVVLISNGALASTANETAAKRRSTGEGKKNIAARLIAEAKAKHSLLRSSHANQYSVTNEWTLYNLEVPAVEQIVLDLEVIAETYRTASSSNFYDLMEEAHAMLRMSISLQFEKLTEERESLLRGKFMENCRKLADFSIRSKKKEIYMQASGFYKMCNLSLSEIYGNYINNFLYMDEENGEVMISPVTPGDDASSTIESQQLAGLIYTVKLFLLSLGTSRLNASFLNQLVKPFFTPSRVVKQGFTHVPLSLEFLNLFIKYSPNDIAQIMLSSPVVADSISGEIINYLKFLDHLSAEDNLLFAVTAARMSNYILSQEVISRTNRHDLAIALMKYKNVLFDDTTTLYQKHKRNKTNDYNNYSSPKRYQQQTQKQQTKQKLLPNTNGQQQTNEVILFSDFTETILLATEKVELIEAISDVFIHALCVEHSITLDVILTLFLNYIASHIGQKGYQTSQKVFVNILQVFYYDMFDVNPLSTAQDGPSNNTPPHTDDEYDDGFSKPNSDRDSESLANSIGESNSAASSSLDDRRVSGQCNRIVYDQLQEQQSPFKRNSNASPLNTEEQHNDVEINSKGLKILFRMYMGRLKALSDLITDLQSADLEQQSINEDFLSLRMECIAFMNRHLQEMRTQQQHLNLNKANVLYHGKGATIESKSVCVPLLPDYKLSGDDFDRHIKSYVRPIPCLLERPQYLNRLPPFRRGDFSYPNIDDGETEVRFVGWHNELLTLTLKIQSLLASPKIEQDIIEEFIAFVQKTPNLMGIDSFLVIILPKHLAINYMLHFCPEYLWQYGKSNHFSPKQWESLFKKILAKKDLLPNWKTYVTEILNNLVADCNFEELLQCFPNEVIPNRNAELWNKEFKNECITSIDTNNGGLVFEEVNDNIIKRDHMPMDNVDENNVFEVILRKAVSKQRSIALRSMIESTGKQLFDATSNPMYNL</sequence>
<feature type="region of interest" description="Disordered" evidence="1">
    <location>
        <begin position="1005"/>
        <end position="1036"/>
    </location>
</feature>
<feature type="region of interest" description="Disordered" evidence="1">
    <location>
        <begin position="1131"/>
        <end position="1182"/>
    </location>
</feature>
<name>A0A1I8MKT6_MUSDO</name>
<feature type="region of interest" description="Disordered" evidence="1">
    <location>
        <begin position="1195"/>
        <end position="1218"/>
    </location>
</feature>
<feature type="compositionally biased region" description="Low complexity" evidence="1">
    <location>
        <begin position="1165"/>
        <end position="1178"/>
    </location>
</feature>
<dbReference type="eggNOG" id="ENOG502QRQB">
    <property type="taxonomic scope" value="Eukaryota"/>
</dbReference>
<evidence type="ECO:0000313" key="4">
    <source>
        <dbReference type="EnsemblMetazoa" id="MDOA005956-PA"/>
    </source>
</evidence>
<feature type="compositionally biased region" description="Polar residues" evidence="1">
    <location>
        <begin position="1196"/>
        <end position="1214"/>
    </location>
</feature>
<evidence type="ECO:0000313" key="8">
    <source>
        <dbReference type="RefSeq" id="XP_019892332.1"/>
    </source>
</evidence>
<protein>
    <submittedName>
        <fullName evidence="6 7">Uncharacterized protein LOC101894163</fullName>
    </submittedName>
</protein>
<feature type="compositionally biased region" description="Low complexity" evidence="1">
    <location>
        <begin position="1021"/>
        <end position="1032"/>
    </location>
</feature>
<reference evidence="4" key="1">
    <citation type="submission" date="2020-05" db="UniProtKB">
        <authorList>
            <consortium name="EnsemblMetazoa"/>
        </authorList>
    </citation>
    <scope>IDENTIFICATION</scope>
    <source>
        <strain evidence="4">Aabys</strain>
    </source>
</reference>
<dbReference type="EnsemblMetazoa" id="MDOA005956-RA">
    <property type="protein sequence ID" value="MDOA005956-PA"/>
    <property type="gene ID" value="MDOA005956"/>
</dbReference>
<feature type="domain" description="BLOC-2 complex member HPS3 N-terminal" evidence="2">
    <location>
        <begin position="154"/>
        <end position="283"/>
    </location>
</feature>
<feature type="compositionally biased region" description="Polar residues" evidence="1">
    <location>
        <begin position="333"/>
        <end position="361"/>
    </location>
</feature>
<dbReference type="Pfam" id="PF14761">
    <property type="entry name" value="HPS3_N"/>
    <property type="match status" value="1"/>
</dbReference>
<dbReference type="STRING" id="7370.A0A1I8MKT6"/>
<feature type="compositionally biased region" description="Polar residues" evidence="1">
    <location>
        <begin position="1009"/>
        <end position="1020"/>
    </location>
</feature>
<dbReference type="VEuPathDB" id="VectorBase:MDOA005956"/>